<protein>
    <submittedName>
        <fullName evidence="3">Uncharacterized protein</fullName>
    </submittedName>
</protein>
<keyword evidence="4" id="KW-1185">Reference proteome</keyword>
<gene>
    <name evidence="3" type="ORF">DPQ33_17870</name>
</gene>
<dbReference type="AlphaFoldDB" id="A0A7M3MAS0"/>
<name>A0A7M3MAS0_9BACT</name>
<proteinExistence type="predicted"/>
<evidence type="ECO:0000256" key="2">
    <source>
        <dbReference type="SAM" id="SignalP"/>
    </source>
</evidence>
<dbReference type="Proteomes" id="UP000448292">
    <property type="component" value="Unassembled WGS sequence"/>
</dbReference>
<organism evidence="3 4">
    <name type="scientific">Oceanidesulfovibrio indonesiensis</name>
    <dbReference type="NCBI Taxonomy" id="54767"/>
    <lineage>
        <taxon>Bacteria</taxon>
        <taxon>Pseudomonadati</taxon>
        <taxon>Thermodesulfobacteriota</taxon>
        <taxon>Desulfovibrionia</taxon>
        <taxon>Desulfovibrionales</taxon>
        <taxon>Desulfovibrionaceae</taxon>
        <taxon>Oceanidesulfovibrio</taxon>
    </lineage>
</organism>
<evidence type="ECO:0000313" key="3">
    <source>
        <dbReference type="EMBL" id="TVM14112.1"/>
    </source>
</evidence>
<sequence length="234" mass="25422">MKRRLLFAGSALMLVLLAAAWHFRGSHQEPNSSRPSADAARTLPDNPATSAESAPSDNSTLRQAPHASPTYALTAQRIRTLPGGDRRVIGIQYDYPFLHTQSHSGVQVLDMTTGRLHMRNREGGGHVLTLPILDPYCEWHFAVTDPEQAGAIRIGDVEFHGRGGTVWELPARAPTYDGNMTENAMACHDLGGVRITVCDDVPLPVRVVYPDGVVEHLESIRLLPAGSLRPGIAP</sequence>
<feature type="compositionally biased region" description="Polar residues" evidence="1">
    <location>
        <begin position="47"/>
        <end position="62"/>
    </location>
</feature>
<keyword evidence="2" id="KW-0732">Signal</keyword>
<feature type="signal peptide" evidence="2">
    <location>
        <begin position="1"/>
        <end position="20"/>
    </location>
</feature>
<reference evidence="3 4" key="1">
    <citation type="submission" date="2018-06" db="EMBL/GenBank/DDBJ databases">
        <title>Complete genome of Desulfovibrio indonesiensis P37SLT.</title>
        <authorList>
            <person name="Crispim J.S."/>
            <person name="Vidigal P.M.P."/>
            <person name="Silva L.C.F."/>
            <person name="Laguardia C.N."/>
            <person name="Araujo L.C."/>
            <person name="Dias R.S."/>
            <person name="Sousa M.P."/>
            <person name="Paula S.O."/>
            <person name="Silva C."/>
        </authorList>
    </citation>
    <scope>NUCLEOTIDE SEQUENCE [LARGE SCALE GENOMIC DNA]</scope>
    <source>
        <strain evidence="3 4">P37SLT</strain>
    </source>
</reference>
<comment type="caution">
    <text evidence="3">The sequence shown here is derived from an EMBL/GenBank/DDBJ whole genome shotgun (WGS) entry which is preliminary data.</text>
</comment>
<dbReference type="OrthoDB" id="9883717at2"/>
<evidence type="ECO:0000256" key="1">
    <source>
        <dbReference type="SAM" id="MobiDB-lite"/>
    </source>
</evidence>
<dbReference type="RefSeq" id="WP_144304583.1">
    <property type="nucleotide sequence ID" value="NZ_QMIE01000028.1"/>
</dbReference>
<evidence type="ECO:0000313" key="4">
    <source>
        <dbReference type="Proteomes" id="UP000448292"/>
    </source>
</evidence>
<feature type="region of interest" description="Disordered" evidence="1">
    <location>
        <begin position="26"/>
        <end position="69"/>
    </location>
</feature>
<dbReference type="EMBL" id="QMIE01000028">
    <property type="protein sequence ID" value="TVM14112.1"/>
    <property type="molecule type" value="Genomic_DNA"/>
</dbReference>
<feature type="chain" id="PRO_5029887727" evidence="2">
    <location>
        <begin position="21"/>
        <end position="234"/>
    </location>
</feature>
<accession>A0A7M3MAS0</accession>